<dbReference type="Proteomes" id="UP001151529">
    <property type="component" value="Chromosome 6"/>
</dbReference>
<feature type="region of interest" description="Disordered" evidence="7">
    <location>
        <begin position="426"/>
        <end position="458"/>
    </location>
</feature>
<sequence>MTASYLPASQDSFALASKDEDPFEAISILHKIPETPSSSPDALRVKEQAGLKYIFGARTVKKLHSVGFLCKRKLKKELLNLIVAATWGLLDNSQEEPSKPTVTILRLNSEASESKLPSKDLYFASSKISQLSINNSHELKLIKDMEEQKAGGGRESELAGFSAEIDGLLSDILSGDVSSFSVNRTRDIMNGSSACGGLAEPCFLWSPYTNPKNSSVSLSTDAQSSFCVGSPMSANKPKVKDCQTRVVASVSSPDQSDEDDLSEQSTNPLDIKRFRRMISNRESARRSRQRKQAHLSDLEFQVDHLTGENASLFNQLSDAARQYRAAETNRRVLNSEVEALKANVKLAEDMVARGSLACNLNQILQSHLASPQLLNNHNFHLIPNVSPTITNQGEEASYAGMSVSGQNSGLGLGSADISNGILSDALVMPNEEQPGENEHEESVESSSEKEVFGQWLGH</sequence>
<dbReference type="InterPro" id="IPR044168">
    <property type="entry name" value="RISBZ3/4/5"/>
</dbReference>
<feature type="compositionally biased region" description="Basic and acidic residues" evidence="7">
    <location>
        <begin position="436"/>
        <end position="451"/>
    </location>
</feature>
<dbReference type="SUPFAM" id="SSF57959">
    <property type="entry name" value="Leucine zipper domain"/>
    <property type="match status" value="1"/>
</dbReference>
<dbReference type="PROSITE" id="PS50217">
    <property type="entry name" value="BZIP"/>
    <property type="match status" value="1"/>
</dbReference>
<dbReference type="CDD" id="cd14702">
    <property type="entry name" value="bZIP_plant_GBF1"/>
    <property type="match status" value="1"/>
</dbReference>
<dbReference type="GO" id="GO:0003677">
    <property type="term" value="F:DNA binding"/>
    <property type="evidence" value="ECO:0007669"/>
    <property type="project" value="UniProtKB-KW"/>
</dbReference>
<gene>
    <name evidence="9" type="ORF">OIU85_017668</name>
</gene>
<keyword evidence="4" id="KW-0804">Transcription</keyword>
<protein>
    <submittedName>
        <fullName evidence="9">BASIC LEUCINE ZIPPER 63</fullName>
    </submittedName>
</protein>
<feature type="domain" description="BZIP" evidence="8">
    <location>
        <begin position="270"/>
        <end position="333"/>
    </location>
</feature>
<comment type="subcellular location">
    <subcellularLocation>
        <location evidence="1">Nucleus</location>
    </subcellularLocation>
</comment>
<evidence type="ECO:0000313" key="9">
    <source>
        <dbReference type="EMBL" id="KAJ6743750.1"/>
    </source>
</evidence>
<evidence type="ECO:0000256" key="5">
    <source>
        <dbReference type="ARBA" id="ARBA00023242"/>
    </source>
</evidence>
<evidence type="ECO:0000256" key="7">
    <source>
        <dbReference type="SAM" id="MobiDB-lite"/>
    </source>
</evidence>
<keyword evidence="10" id="KW-1185">Reference proteome</keyword>
<dbReference type="PROSITE" id="PS00036">
    <property type="entry name" value="BZIP_BASIC"/>
    <property type="match status" value="1"/>
</dbReference>
<dbReference type="InterPro" id="IPR045314">
    <property type="entry name" value="bZIP_plant_GBF1"/>
</dbReference>
<evidence type="ECO:0000313" key="10">
    <source>
        <dbReference type="Proteomes" id="UP001151529"/>
    </source>
</evidence>
<dbReference type="EMBL" id="JAPFFL010000002">
    <property type="protein sequence ID" value="KAJ6743750.1"/>
    <property type="molecule type" value="Genomic_DNA"/>
</dbReference>
<comment type="caution">
    <text evidence="9">The sequence shown here is derived from an EMBL/GenBank/DDBJ whole genome shotgun (WGS) entry which is preliminary data.</text>
</comment>
<dbReference type="GO" id="GO:0046983">
    <property type="term" value="F:protein dimerization activity"/>
    <property type="evidence" value="ECO:0007669"/>
    <property type="project" value="UniProtKB-ARBA"/>
</dbReference>
<dbReference type="GO" id="GO:0003700">
    <property type="term" value="F:DNA-binding transcription factor activity"/>
    <property type="evidence" value="ECO:0007669"/>
    <property type="project" value="InterPro"/>
</dbReference>
<dbReference type="FunFam" id="1.20.5.170:FF:000020">
    <property type="entry name" value="BZIP transcription factor"/>
    <property type="match status" value="1"/>
</dbReference>
<dbReference type="InterPro" id="IPR046347">
    <property type="entry name" value="bZIP_sf"/>
</dbReference>
<accession>A0A9Q0V7U9</accession>
<evidence type="ECO:0000256" key="1">
    <source>
        <dbReference type="ARBA" id="ARBA00004123"/>
    </source>
</evidence>
<keyword evidence="5" id="KW-0539">Nucleus</keyword>
<evidence type="ECO:0000259" key="8">
    <source>
        <dbReference type="PROSITE" id="PS50217"/>
    </source>
</evidence>
<dbReference type="Pfam" id="PF00170">
    <property type="entry name" value="bZIP_1"/>
    <property type="match status" value="1"/>
</dbReference>
<reference evidence="9" key="1">
    <citation type="submission" date="2022-11" db="EMBL/GenBank/DDBJ databases">
        <authorList>
            <person name="Hyden B.L."/>
            <person name="Feng K."/>
            <person name="Yates T."/>
            <person name="Jawdy S."/>
            <person name="Smart L.B."/>
            <person name="Muchero W."/>
        </authorList>
    </citation>
    <scope>NUCLEOTIDE SEQUENCE</scope>
    <source>
        <tissue evidence="9">Shoot tip</tissue>
    </source>
</reference>
<dbReference type="PANTHER" id="PTHR47693">
    <property type="entry name" value="BZIP TRANSCRIPTION FACTOR RISBZ3-RELATED"/>
    <property type="match status" value="1"/>
</dbReference>
<feature type="region of interest" description="Disordered" evidence="7">
    <location>
        <begin position="233"/>
        <end position="269"/>
    </location>
</feature>
<dbReference type="PANTHER" id="PTHR47693:SF1">
    <property type="entry name" value="BZIP TRANSCRIPTION FACTOR RISBZ3"/>
    <property type="match status" value="1"/>
</dbReference>
<dbReference type="SMART" id="SM00338">
    <property type="entry name" value="BRLZ"/>
    <property type="match status" value="1"/>
</dbReference>
<reference evidence="9" key="2">
    <citation type="journal article" date="2023" name="Int. J. Mol. Sci.">
        <title>De Novo Assembly and Annotation of 11 Diverse Shrub Willow (Salix) Genomes Reveals Novel Gene Organization in Sex-Linked Regions.</title>
        <authorList>
            <person name="Hyden B."/>
            <person name="Feng K."/>
            <person name="Yates T.B."/>
            <person name="Jawdy S."/>
            <person name="Cereghino C."/>
            <person name="Smart L.B."/>
            <person name="Muchero W."/>
        </authorList>
    </citation>
    <scope>NUCLEOTIDE SEQUENCE [LARGE SCALE GENOMIC DNA]</scope>
    <source>
        <tissue evidence="9">Shoot tip</tissue>
    </source>
</reference>
<evidence type="ECO:0000256" key="3">
    <source>
        <dbReference type="ARBA" id="ARBA00023125"/>
    </source>
</evidence>
<dbReference type="Gene3D" id="1.20.5.170">
    <property type="match status" value="1"/>
</dbReference>
<dbReference type="InterPro" id="IPR004827">
    <property type="entry name" value="bZIP"/>
</dbReference>
<proteinExistence type="predicted"/>
<feature type="coiled-coil region" evidence="6">
    <location>
        <begin position="309"/>
        <end position="350"/>
    </location>
</feature>
<evidence type="ECO:0000256" key="6">
    <source>
        <dbReference type="SAM" id="Coils"/>
    </source>
</evidence>
<organism evidence="9 10">
    <name type="scientific">Salix viminalis</name>
    <name type="common">Common osier</name>
    <name type="synonym">Basket willow</name>
    <dbReference type="NCBI Taxonomy" id="40686"/>
    <lineage>
        <taxon>Eukaryota</taxon>
        <taxon>Viridiplantae</taxon>
        <taxon>Streptophyta</taxon>
        <taxon>Embryophyta</taxon>
        <taxon>Tracheophyta</taxon>
        <taxon>Spermatophyta</taxon>
        <taxon>Magnoliopsida</taxon>
        <taxon>eudicotyledons</taxon>
        <taxon>Gunneridae</taxon>
        <taxon>Pentapetalae</taxon>
        <taxon>rosids</taxon>
        <taxon>fabids</taxon>
        <taxon>Malpighiales</taxon>
        <taxon>Salicaceae</taxon>
        <taxon>Saliceae</taxon>
        <taxon>Salix</taxon>
    </lineage>
</organism>
<dbReference type="AlphaFoldDB" id="A0A9Q0V7U9"/>
<dbReference type="GO" id="GO:0005634">
    <property type="term" value="C:nucleus"/>
    <property type="evidence" value="ECO:0007669"/>
    <property type="project" value="UniProtKB-SubCell"/>
</dbReference>
<name>A0A9Q0V7U9_SALVM</name>
<keyword evidence="3" id="KW-0238">DNA-binding</keyword>
<dbReference type="OrthoDB" id="1299653at2759"/>
<evidence type="ECO:0000256" key="4">
    <source>
        <dbReference type="ARBA" id="ARBA00023163"/>
    </source>
</evidence>
<keyword evidence="6" id="KW-0175">Coiled coil</keyword>
<keyword evidence="2" id="KW-0805">Transcription regulation</keyword>
<evidence type="ECO:0000256" key="2">
    <source>
        <dbReference type="ARBA" id="ARBA00023015"/>
    </source>
</evidence>